<feature type="compositionally biased region" description="Basic and acidic residues" evidence="1">
    <location>
        <begin position="16"/>
        <end position="36"/>
    </location>
</feature>
<dbReference type="EMBL" id="JAGIOO010000001">
    <property type="protein sequence ID" value="MBP2479125.1"/>
    <property type="molecule type" value="Genomic_DNA"/>
</dbReference>
<feature type="region of interest" description="Disordered" evidence="1">
    <location>
        <begin position="1"/>
        <end position="36"/>
    </location>
</feature>
<feature type="compositionally biased region" description="Basic and acidic residues" evidence="1">
    <location>
        <begin position="118"/>
        <end position="131"/>
    </location>
</feature>
<protein>
    <submittedName>
        <fullName evidence="2">Transcriptional regulator with XRE-family HTH domain</fullName>
    </submittedName>
</protein>
<dbReference type="RefSeq" id="WP_086781188.1">
    <property type="nucleotide sequence ID" value="NZ_JAGIOO010000001.1"/>
</dbReference>
<proteinExistence type="predicted"/>
<evidence type="ECO:0000313" key="3">
    <source>
        <dbReference type="Proteomes" id="UP001519363"/>
    </source>
</evidence>
<sequence length="142" mass="15611">MSADQSPVDALRIRYTRSEQHPNGKPVREIERDRGLTEGALANARKRARAGKVPTLVAMERWAAALGAPLDEVSRAFALECGVDLAAELSAEEDQLVADYRALPEGEQRMIRDLARLAADRARSARSEPDSRGPYSEPLTSR</sequence>
<organism evidence="2 3">
    <name type="scientific">Crossiella equi</name>
    <dbReference type="NCBI Taxonomy" id="130796"/>
    <lineage>
        <taxon>Bacteria</taxon>
        <taxon>Bacillati</taxon>
        <taxon>Actinomycetota</taxon>
        <taxon>Actinomycetes</taxon>
        <taxon>Pseudonocardiales</taxon>
        <taxon>Pseudonocardiaceae</taxon>
        <taxon>Crossiella</taxon>
    </lineage>
</organism>
<evidence type="ECO:0000313" key="2">
    <source>
        <dbReference type="EMBL" id="MBP2479125.1"/>
    </source>
</evidence>
<keyword evidence="3" id="KW-1185">Reference proteome</keyword>
<accession>A0ABS5ATV4</accession>
<evidence type="ECO:0000256" key="1">
    <source>
        <dbReference type="SAM" id="MobiDB-lite"/>
    </source>
</evidence>
<feature type="region of interest" description="Disordered" evidence="1">
    <location>
        <begin position="118"/>
        <end position="142"/>
    </location>
</feature>
<name>A0ABS5ATV4_9PSEU</name>
<reference evidence="2 3" key="1">
    <citation type="submission" date="2021-03" db="EMBL/GenBank/DDBJ databases">
        <title>Sequencing the genomes of 1000 actinobacteria strains.</title>
        <authorList>
            <person name="Klenk H.-P."/>
        </authorList>
    </citation>
    <scope>NUCLEOTIDE SEQUENCE [LARGE SCALE GENOMIC DNA]</scope>
    <source>
        <strain evidence="2 3">DSM 44580</strain>
    </source>
</reference>
<dbReference type="Proteomes" id="UP001519363">
    <property type="component" value="Unassembled WGS sequence"/>
</dbReference>
<gene>
    <name evidence="2" type="ORF">JOF53_007997</name>
</gene>
<comment type="caution">
    <text evidence="2">The sequence shown here is derived from an EMBL/GenBank/DDBJ whole genome shotgun (WGS) entry which is preliminary data.</text>
</comment>